<dbReference type="OrthoDB" id="3545575at2759"/>
<sequence>MSLVLPIESASNHHDVGDNKSCSPSSCEAELVPTSTLVHKPHTIKWRIAIETLGRQFVLDYIEISSTDTPITVIEKMITAYQAHLSLTERILQRTLLFRKPVVECAAMSCASFIDLEALTSSNFVLLENRTRDDVLTHAFHRPAFLDSASDPKAFLETYRDYVAGNRAPGTRPRICVVSTEFDDGAFFCFYTMAFLLCIILGGIAGFLSSSAEVGCAFGGALATVVAGFQVIVWKVLR</sequence>
<organism evidence="2 3">
    <name type="scientific">Clohesyomyces aquaticus</name>
    <dbReference type="NCBI Taxonomy" id="1231657"/>
    <lineage>
        <taxon>Eukaryota</taxon>
        <taxon>Fungi</taxon>
        <taxon>Dikarya</taxon>
        <taxon>Ascomycota</taxon>
        <taxon>Pezizomycotina</taxon>
        <taxon>Dothideomycetes</taxon>
        <taxon>Pleosporomycetidae</taxon>
        <taxon>Pleosporales</taxon>
        <taxon>Lindgomycetaceae</taxon>
        <taxon>Clohesyomyces</taxon>
    </lineage>
</organism>
<keyword evidence="1" id="KW-0812">Transmembrane</keyword>
<gene>
    <name evidence="2" type="ORF">BCR34DRAFT_567820</name>
</gene>
<evidence type="ECO:0000313" key="2">
    <source>
        <dbReference type="EMBL" id="ORY09861.1"/>
    </source>
</evidence>
<feature type="transmembrane region" description="Helical" evidence="1">
    <location>
        <begin position="215"/>
        <end position="237"/>
    </location>
</feature>
<dbReference type="EMBL" id="MCFA01000081">
    <property type="protein sequence ID" value="ORY09861.1"/>
    <property type="molecule type" value="Genomic_DNA"/>
</dbReference>
<accession>A0A1Y1ZHZ1</accession>
<evidence type="ECO:0000256" key="1">
    <source>
        <dbReference type="SAM" id="Phobius"/>
    </source>
</evidence>
<proteinExistence type="predicted"/>
<comment type="caution">
    <text evidence="2">The sequence shown here is derived from an EMBL/GenBank/DDBJ whole genome shotgun (WGS) entry which is preliminary data.</text>
</comment>
<keyword evidence="1" id="KW-1133">Transmembrane helix</keyword>
<evidence type="ECO:0000313" key="3">
    <source>
        <dbReference type="Proteomes" id="UP000193144"/>
    </source>
</evidence>
<dbReference type="Proteomes" id="UP000193144">
    <property type="component" value="Unassembled WGS sequence"/>
</dbReference>
<name>A0A1Y1ZHZ1_9PLEO</name>
<reference evidence="2 3" key="1">
    <citation type="submission" date="2016-07" db="EMBL/GenBank/DDBJ databases">
        <title>Pervasive Adenine N6-methylation of Active Genes in Fungi.</title>
        <authorList>
            <consortium name="DOE Joint Genome Institute"/>
            <person name="Mondo S.J."/>
            <person name="Dannebaum R.O."/>
            <person name="Kuo R.C."/>
            <person name="Labutti K."/>
            <person name="Haridas S."/>
            <person name="Kuo A."/>
            <person name="Salamov A."/>
            <person name="Ahrendt S.R."/>
            <person name="Lipzen A."/>
            <person name="Sullivan W."/>
            <person name="Andreopoulos W.B."/>
            <person name="Clum A."/>
            <person name="Lindquist E."/>
            <person name="Daum C."/>
            <person name="Ramamoorthy G.K."/>
            <person name="Gryganskyi A."/>
            <person name="Culley D."/>
            <person name="Magnuson J.K."/>
            <person name="James T.Y."/>
            <person name="O'Malley M.A."/>
            <person name="Stajich J.E."/>
            <person name="Spatafora J.W."/>
            <person name="Visel A."/>
            <person name="Grigoriev I.V."/>
        </authorList>
    </citation>
    <scope>NUCLEOTIDE SEQUENCE [LARGE SCALE GENOMIC DNA]</scope>
    <source>
        <strain evidence="2 3">CBS 115471</strain>
    </source>
</reference>
<feature type="transmembrane region" description="Helical" evidence="1">
    <location>
        <begin position="185"/>
        <end position="208"/>
    </location>
</feature>
<protein>
    <submittedName>
        <fullName evidence="2">Uncharacterized protein</fullName>
    </submittedName>
</protein>
<dbReference type="AlphaFoldDB" id="A0A1Y1ZHZ1"/>
<keyword evidence="3" id="KW-1185">Reference proteome</keyword>
<keyword evidence="1" id="KW-0472">Membrane</keyword>